<keyword evidence="2" id="KW-0808">Transferase</keyword>
<sequence length="518" mass="53752">MTDHTDSTPATSTPATPEDAAVLILQADGLAALESGDAAQAVSLLSQAVALRPDDAALRADLGLAFERQQDNESAKAAYGMAVALDPDNPIHRFNLGAACQRLGQGHEAATHYLDALEREPMLAEAYFNLATLFQEAGHLDIAEQHYRNALEARPSYVEAAANLGLVLRRLGRLDEALDYLRATAEAQPDLAQTHSNLGLVLNEAGQYQEALAVFDHLAALRPFEVAPHVGRAGALRGLGHLAEAATAIRQALNRPETTISAELEAAQIAAALQASGNGAAARSLVDAWRTAGVTPILRHTEAALGLAPPPPRADSAYLEQMYDAQAAMLTEQAVAAATAALSPTLAATLARHLGPAAGTLQVLEIDCGVGALGPLLKPYATDLVGVHPSATAVQAAARSGLYDQLVHGDHAVVLERSAANANLIVSTDIANHVGDLGPLASAAADALLPGGTLVLVLDAAEPWAPAVALKENGRYLHRRDHVEGALRQAGLAVLEGTTLPPAIPGGTERLLVVARKG</sequence>
<dbReference type="EMBL" id="VITR01000001">
    <property type="protein sequence ID" value="TWB45725.1"/>
    <property type="molecule type" value="Genomic_DNA"/>
</dbReference>
<dbReference type="SMART" id="SM00028">
    <property type="entry name" value="TPR"/>
    <property type="match status" value="7"/>
</dbReference>
<dbReference type="SUPFAM" id="SSF48452">
    <property type="entry name" value="TPR-like"/>
    <property type="match status" value="1"/>
</dbReference>
<dbReference type="PANTHER" id="PTHR44216">
    <property type="entry name" value="PROTEIN O-MANNOSYL-TRANSFERASE TMTC2"/>
    <property type="match status" value="1"/>
</dbReference>
<keyword evidence="2" id="KW-0489">Methyltransferase</keyword>
<keyword evidence="1" id="KW-0802">TPR repeat</keyword>
<name>A0A560HH18_9PROT</name>
<dbReference type="PANTHER" id="PTHR44216:SF3">
    <property type="entry name" value="PROTEIN O-MANNOSYL-TRANSFERASE TMTC2"/>
    <property type="match status" value="1"/>
</dbReference>
<comment type="caution">
    <text evidence="2">The sequence shown here is derived from an EMBL/GenBank/DDBJ whole genome shotgun (WGS) entry which is preliminary data.</text>
</comment>
<dbReference type="InterPro" id="IPR052384">
    <property type="entry name" value="TMTC_O-mannosyltransferase"/>
</dbReference>
<dbReference type="GO" id="GO:0000030">
    <property type="term" value="F:mannosyltransferase activity"/>
    <property type="evidence" value="ECO:0007669"/>
    <property type="project" value="TreeGrafter"/>
</dbReference>
<keyword evidence="3" id="KW-1185">Reference proteome</keyword>
<feature type="repeat" description="TPR" evidence="1">
    <location>
        <begin position="56"/>
        <end position="89"/>
    </location>
</feature>
<dbReference type="AlphaFoldDB" id="A0A560HH18"/>
<evidence type="ECO:0000313" key="2">
    <source>
        <dbReference type="EMBL" id="TWB45725.1"/>
    </source>
</evidence>
<dbReference type="Proteomes" id="UP000315751">
    <property type="component" value="Unassembled WGS sequence"/>
</dbReference>
<gene>
    <name evidence="2" type="ORF">FBZ90_10158</name>
</gene>
<dbReference type="InterPro" id="IPR011990">
    <property type="entry name" value="TPR-like_helical_dom_sf"/>
</dbReference>
<dbReference type="Gene3D" id="1.25.40.10">
    <property type="entry name" value="Tetratricopeptide repeat domain"/>
    <property type="match status" value="3"/>
</dbReference>
<evidence type="ECO:0000256" key="1">
    <source>
        <dbReference type="PROSITE-ProRule" id="PRU00339"/>
    </source>
</evidence>
<dbReference type="Pfam" id="PF14559">
    <property type="entry name" value="TPR_19"/>
    <property type="match status" value="1"/>
</dbReference>
<feature type="repeat" description="TPR" evidence="1">
    <location>
        <begin position="158"/>
        <end position="191"/>
    </location>
</feature>
<dbReference type="SUPFAM" id="SSF53335">
    <property type="entry name" value="S-adenosyl-L-methionine-dependent methyltransferases"/>
    <property type="match status" value="1"/>
</dbReference>
<reference evidence="2 3" key="1">
    <citation type="submission" date="2019-06" db="EMBL/GenBank/DDBJ databases">
        <title>Genomic Encyclopedia of Type Strains, Phase IV (KMG-V): Genome sequencing to study the core and pangenomes of soil and plant-associated prokaryotes.</title>
        <authorList>
            <person name="Whitman W."/>
        </authorList>
    </citation>
    <scope>NUCLEOTIDE SEQUENCE [LARGE SCALE GENOMIC DNA]</scope>
    <source>
        <strain evidence="2 3">BR 11622</strain>
    </source>
</reference>
<dbReference type="GO" id="GO:0035269">
    <property type="term" value="P:protein O-linked glycosylation via mannose"/>
    <property type="evidence" value="ECO:0007669"/>
    <property type="project" value="TreeGrafter"/>
</dbReference>
<protein>
    <submittedName>
        <fullName evidence="2">Putative TPR repeat methyltransferase</fullName>
    </submittedName>
</protein>
<evidence type="ECO:0000313" key="3">
    <source>
        <dbReference type="Proteomes" id="UP000315751"/>
    </source>
</evidence>
<feature type="repeat" description="TPR" evidence="1">
    <location>
        <begin position="124"/>
        <end position="157"/>
    </location>
</feature>
<dbReference type="InterPro" id="IPR029063">
    <property type="entry name" value="SAM-dependent_MTases_sf"/>
</dbReference>
<organism evidence="2 3">
    <name type="scientific">Nitrospirillum amazonense</name>
    <dbReference type="NCBI Taxonomy" id="28077"/>
    <lineage>
        <taxon>Bacteria</taxon>
        <taxon>Pseudomonadati</taxon>
        <taxon>Pseudomonadota</taxon>
        <taxon>Alphaproteobacteria</taxon>
        <taxon>Rhodospirillales</taxon>
        <taxon>Azospirillaceae</taxon>
        <taxon>Nitrospirillum</taxon>
    </lineage>
</organism>
<feature type="repeat" description="TPR" evidence="1">
    <location>
        <begin position="192"/>
        <end position="225"/>
    </location>
</feature>
<dbReference type="RefSeq" id="WP_186455517.1">
    <property type="nucleotide sequence ID" value="NZ_VITR01000001.1"/>
</dbReference>
<dbReference type="GO" id="GO:0008168">
    <property type="term" value="F:methyltransferase activity"/>
    <property type="evidence" value="ECO:0007669"/>
    <property type="project" value="UniProtKB-KW"/>
</dbReference>
<dbReference type="Pfam" id="PF13489">
    <property type="entry name" value="Methyltransf_23"/>
    <property type="match status" value="1"/>
</dbReference>
<dbReference type="PROSITE" id="PS50005">
    <property type="entry name" value="TPR"/>
    <property type="match status" value="4"/>
</dbReference>
<accession>A0A560HH18</accession>
<dbReference type="Pfam" id="PF13432">
    <property type="entry name" value="TPR_16"/>
    <property type="match status" value="1"/>
</dbReference>
<dbReference type="Gene3D" id="3.40.50.150">
    <property type="entry name" value="Vaccinia Virus protein VP39"/>
    <property type="match status" value="1"/>
</dbReference>
<dbReference type="InterPro" id="IPR019734">
    <property type="entry name" value="TPR_rpt"/>
</dbReference>
<proteinExistence type="predicted"/>
<dbReference type="GO" id="GO:0032259">
    <property type="term" value="P:methylation"/>
    <property type="evidence" value="ECO:0007669"/>
    <property type="project" value="UniProtKB-KW"/>
</dbReference>
<dbReference type="PROSITE" id="PS50293">
    <property type="entry name" value="TPR_REGION"/>
    <property type="match status" value="1"/>
</dbReference>